<keyword evidence="7 10" id="KW-1015">Disulfide bond</keyword>
<dbReference type="GO" id="GO:0016671">
    <property type="term" value="F:oxidoreductase activity, acting on a sulfur group of donors, disulfide as acceptor"/>
    <property type="evidence" value="ECO:0007669"/>
    <property type="project" value="TreeGrafter"/>
</dbReference>
<evidence type="ECO:0000256" key="8">
    <source>
        <dbReference type="ARBA" id="ARBA00023180"/>
    </source>
</evidence>
<keyword evidence="9" id="KW-0676">Redox-active center</keyword>
<reference evidence="14 15" key="2">
    <citation type="journal article" date="2021" name="J. Hered.">
        <title>Feather Gene Expression Elucidates the Developmental Basis of Plumage Iridescence in African Starlings.</title>
        <authorList>
            <person name="Rubenstein D.R."/>
            <person name="Corvelo A."/>
            <person name="MacManes M.D."/>
            <person name="Maia R."/>
            <person name="Narzisi G."/>
            <person name="Rousaki A."/>
            <person name="Vandenabeele P."/>
            <person name="Shawkey M.D."/>
            <person name="Solomon J."/>
        </authorList>
    </citation>
    <scope>NUCLEOTIDE SEQUENCE [LARGE SCALE GENOMIC DNA]</scope>
    <source>
        <strain evidence="14">SS15</strain>
    </source>
</reference>
<dbReference type="PROSITE" id="PS51352">
    <property type="entry name" value="THIOREDOXIN_2"/>
    <property type="match status" value="4"/>
</dbReference>
<dbReference type="InterPro" id="IPR021170">
    <property type="entry name" value="ERdj5"/>
</dbReference>
<dbReference type="InterPro" id="IPR052460">
    <property type="entry name" value="ER_disulfide_reductase"/>
</dbReference>
<feature type="domain" description="Thioredoxin" evidence="12">
    <location>
        <begin position="422"/>
        <end position="540"/>
    </location>
</feature>
<evidence type="ECO:0000259" key="12">
    <source>
        <dbReference type="PROSITE" id="PS51352"/>
    </source>
</evidence>
<keyword evidence="6" id="KW-0560">Oxidoreductase</keyword>
<dbReference type="InterPro" id="IPR036249">
    <property type="entry name" value="Thioredoxin-like_sf"/>
</dbReference>
<gene>
    <name evidence="14" type="ORF">IHE44_0014371</name>
    <name evidence="13" type="ORF">IHE44_001739</name>
</gene>
<dbReference type="CDD" id="cd06257">
    <property type="entry name" value="DnaJ"/>
    <property type="match status" value="1"/>
</dbReference>
<dbReference type="GO" id="GO:0015035">
    <property type="term" value="F:protein-disulfide reductase activity"/>
    <property type="evidence" value="ECO:0007669"/>
    <property type="project" value="TreeGrafter"/>
</dbReference>
<name>A0A835TZL2_9PASS</name>
<dbReference type="Pfam" id="PF00085">
    <property type="entry name" value="Thioredoxin"/>
    <property type="match status" value="4"/>
</dbReference>
<protein>
    <recommendedName>
        <fullName evidence="2">DnaJ homolog subfamily C member 10</fullName>
    </recommendedName>
</protein>
<dbReference type="PANTHER" id="PTHR44340">
    <property type="entry name" value="DNAJ HOMOLOG SUBFAMILY C MEMBER 10"/>
    <property type="match status" value="1"/>
</dbReference>
<dbReference type="GO" id="GO:0036498">
    <property type="term" value="P:IRE1-mediated unfolded protein response"/>
    <property type="evidence" value="ECO:0007669"/>
    <property type="project" value="TreeGrafter"/>
</dbReference>
<dbReference type="EMBL" id="JADDUC020000008">
    <property type="protein sequence ID" value="KAI1237116.1"/>
    <property type="molecule type" value="Genomic_DNA"/>
</dbReference>
<dbReference type="OrthoDB" id="5810603at2759"/>
<reference evidence="14" key="3">
    <citation type="submission" date="2022-01" db="EMBL/GenBank/DDBJ databases">
        <authorList>
            <person name="Rubenstein D.R."/>
        </authorList>
    </citation>
    <scope>NUCLEOTIDE SEQUENCE</scope>
    <source>
        <strain evidence="14">SS15</strain>
        <tissue evidence="14">Liver</tissue>
    </source>
</reference>
<dbReference type="PANTHER" id="PTHR44340:SF1">
    <property type="entry name" value="DNAJ HOMOLOG SUBFAMILY C MEMBER 10"/>
    <property type="match status" value="1"/>
</dbReference>
<dbReference type="FunFam" id="3.40.30.10:FF:000087">
    <property type="entry name" value="DnaJ homolog subfamily C member 10"/>
    <property type="match status" value="1"/>
</dbReference>
<evidence type="ECO:0000256" key="3">
    <source>
        <dbReference type="ARBA" id="ARBA00022729"/>
    </source>
</evidence>
<dbReference type="FunFam" id="3.40.30.10:FF:000125">
    <property type="entry name" value="DnaJ homolog subfamily C member 10"/>
    <property type="match status" value="1"/>
</dbReference>
<dbReference type="AlphaFoldDB" id="A0A835TZL2"/>
<organism evidence="13">
    <name type="scientific">Lamprotornis superbus</name>
    <dbReference type="NCBI Taxonomy" id="245042"/>
    <lineage>
        <taxon>Eukaryota</taxon>
        <taxon>Metazoa</taxon>
        <taxon>Chordata</taxon>
        <taxon>Craniata</taxon>
        <taxon>Vertebrata</taxon>
        <taxon>Euteleostomi</taxon>
        <taxon>Archelosauria</taxon>
        <taxon>Archosauria</taxon>
        <taxon>Dinosauria</taxon>
        <taxon>Saurischia</taxon>
        <taxon>Theropoda</taxon>
        <taxon>Coelurosauria</taxon>
        <taxon>Aves</taxon>
        <taxon>Neognathae</taxon>
        <taxon>Neoaves</taxon>
        <taxon>Telluraves</taxon>
        <taxon>Australaves</taxon>
        <taxon>Passeriformes</taxon>
        <taxon>Sturnidae</taxon>
        <taxon>Lamprotornis</taxon>
    </lineage>
</organism>
<feature type="domain" description="Thioredoxin" evidence="12">
    <location>
        <begin position="105"/>
        <end position="219"/>
    </location>
</feature>
<dbReference type="EMBL" id="JADDUC010000013">
    <property type="protein sequence ID" value="KAG0128785.1"/>
    <property type="molecule type" value="Genomic_DNA"/>
</dbReference>
<feature type="domain" description="Thioredoxin" evidence="12">
    <location>
        <begin position="541"/>
        <end position="654"/>
    </location>
</feature>
<dbReference type="SUPFAM" id="SSF46565">
    <property type="entry name" value="Chaperone J-domain"/>
    <property type="match status" value="1"/>
</dbReference>
<dbReference type="FunFam" id="3.40.30.10:FF:000106">
    <property type="entry name" value="DnaJ homolog subfamily C member 10"/>
    <property type="match status" value="1"/>
</dbReference>
<dbReference type="InterPro" id="IPR035674">
    <property type="entry name" value="ERdj5_TRX_C"/>
</dbReference>
<feature type="disulfide bond" description="Redox-active" evidence="10">
    <location>
        <begin position="573"/>
        <end position="576"/>
    </location>
</feature>
<dbReference type="InterPro" id="IPR036869">
    <property type="entry name" value="J_dom_sf"/>
</dbReference>
<dbReference type="InterPro" id="IPR001623">
    <property type="entry name" value="DnaJ_domain"/>
</dbReference>
<dbReference type="Gene3D" id="1.10.287.110">
    <property type="entry name" value="DnaJ domain"/>
    <property type="match status" value="1"/>
</dbReference>
<keyword evidence="8" id="KW-0325">Glycoprotein</keyword>
<dbReference type="Pfam" id="PF00226">
    <property type="entry name" value="DnaJ"/>
    <property type="match status" value="1"/>
</dbReference>
<evidence type="ECO:0000256" key="2">
    <source>
        <dbReference type="ARBA" id="ARBA00020920"/>
    </source>
</evidence>
<evidence type="ECO:0000313" key="14">
    <source>
        <dbReference type="EMBL" id="KAI1237116.1"/>
    </source>
</evidence>
<dbReference type="PROSITE" id="PS00194">
    <property type="entry name" value="THIOREDOXIN_1"/>
    <property type="match status" value="3"/>
</dbReference>
<evidence type="ECO:0000256" key="4">
    <source>
        <dbReference type="ARBA" id="ARBA00022737"/>
    </source>
</evidence>
<dbReference type="InterPro" id="IPR035673">
    <property type="entry name" value="ERdj5_TRX_N"/>
</dbReference>
<dbReference type="FunFam" id="3.40.30.10:FF:000135">
    <property type="entry name" value="DnaJ homolog subfamily C member 10"/>
    <property type="match status" value="1"/>
</dbReference>
<sequence length="834" mass="95135">MTPSAAQVCLIVFVCTDQDYYSLLGVSKEASSREIRQAFKKLALKLHPDKNQNDPNAHENFLKINRAYEVLKDEDLRKKYDKYGEKGLEDQQQGGRYESWHFYRYDFGIYDDDPEIITLDRGEFDAAVNSGELWFVNFYSPRCSHCHDLAPTWREFAKELDGVIRIGAVNCGDNRMLCRIKGINSYPSLYIFKTGMQPVKYYGDRSKESLKNFAMQYVTSTVTELWAGNFVNAIETSFASGVGWLITFCAERGDCLSHQTRLKLAGMLEGLVNVGWMDCGTQGELCDNLDVSSSTTAYFPPGATINNKEKGGVLFLNSLDAREIYQEVMQHLPDFEIISAASLEDRLAHHRWLLFFQFGEGDKSNVQEFKKLKFLLKDEHIQVGKFDCLSSPTICNKLYVYQPCLAVFKGKGTGDYEIHHGKKILYDIVAFAKESVNSHVITLGPQNFPDKDKEPWLVDFFAPWCPPCRALLPELRKASKHLYGQLKFGTLDCTVHEGLCNMHNIRAYPTTVVFNQSDVHEYEGHHSAEQILEFIEDLRNPSVVSLTPETFAELVQRRKREEIWMVDFYAPWCGPCQALMPEWKKMARMLNGLISVGSVDCQKYYSFCHQESVRGYPEIRLFPQKSNTAHQYYSYNGWHRDAYSLRGWALGYLPQVSVDLTPQSFTEKVLNGKDHWVIDFYAPWCGPCQNFAPEFEMLARAVKGKVKAGKVDCQAYGQTCQTADIRAYPTVKFYPYQGTKKSVLGEYIDSRDAKGIADLLNEKLEAMGNKGKRKQSRNKLCCPRCNSFTSIKSEDAARSRLLWCQPKGVNKSSLDFSSTLLLNNDSARDKPTLL</sequence>
<keyword evidence="4" id="KW-0677">Repeat</keyword>
<dbReference type="GO" id="GO:0005788">
    <property type="term" value="C:endoplasmic reticulum lumen"/>
    <property type="evidence" value="ECO:0007669"/>
    <property type="project" value="UniProtKB-SubCell"/>
</dbReference>
<feature type="non-terminal residue" evidence="13">
    <location>
        <position position="834"/>
    </location>
</feature>
<keyword evidence="5" id="KW-0256">Endoplasmic reticulum</keyword>
<proteinExistence type="predicted"/>
<evidence type="ECO:0000256" key="9">
    <source>
        <dbReference type="ARBA" id="ARBA00023284"/>
    </source>
</evidence>
<evidence type="ECO:0000256" key="1">
    <source>
        <dbReference type="ARBA" id="ARBA00004319"/>
    </source>
</evidence>
<dbReference type="InterPro" id="IPR017937">
    <property type="entry name" value="Thioredoxin_CS"/>
</dbReference>
<feature type="disulfide bond" description="Redox-active" evidence="10">
    <location>
        <begin position="685"/>
        <end position="688"/>
    </location>
</feature>
<dbReference type="Proteomes" id="UP000618051">
    <property type="component" value="Unassembled WGS sequence"/>
</dbReference>
<dbReference type="PIRSF" id="PIRSF037293">
    <property type="entry name" value="DnaJ_homolog_subfam-C"/>
    <property type="match status" value="1"/>
</dbReference>
<dbReference type="GO" id="GO:0034975">
    <property type="term" value="P:protein folding in endoplasmic reticulum"/>
    <property type="evidence" value="ECO:0007669"/>
    <property type="project" value="InterPro"/>
</dbReference>
<reference evidence="13" key="1">
    <citation type="submission" date="2020-10" db="EMBL/GenBank/DDBJ databases">
        <title>Feather gene expression reveals the developmental basis of iridescence in African starlings.</title>
        <authorList>
            <person name="Rubenstein D.R."/>
        </authorList>
    </citation>
    <scope>NUCLEOTIDE SEQUENCE</scope>
    <source>
        <strain evidence="13">SS15</strain>
        <tissue evidence="13">Liver</tissue>
    </source>
</reference>
<feature type="disulfide bond" description="Redox-active" evidence="10">
    <location>
        <begin position="465"/>
        <end position="468"/>
    </location>
</feature>
<keyword evidence="15" id="KW-1185">Reference proteome</keyword>
<feature type="disulfide bond" description="Redox-active" evidence="10">
    <location>
        <begin position="143"/>
        <end position="146"/>
    </location>
</feature>
<dbReference type="PRINTS" id="PR00625">
    <property type="entry name" value="JDOMAIN"/>
</dbReference>
<dbReference type="FunFam" id="1.10.287.110:FF:000029">
    <property type="entry name" value="DnaJ homolog subfamily C member 10"/>
    <property type="match status" value="1"/>
</dbReference>
<evidence type="ECO:0000256" key="5">
    <source>
        <dbReference type="ARBA" id="ARBA00022824"/>
    </source>
</evidence>
<evidence type="ECO:0000256" key="7">
    <source>
        <dbReference type="ARBA" id="ARBA00023157"/>
    </source>
</evidence>
<dbReference type="InterPro" id="IPR013766">
    <property type="entry name" value="Thioredoxin_domain"/>
</dbReference>
<dbReference type="SUPFAM" id="SSF52833">
    <property type="entry name" value="Thioredoxin-like"/>
    <property type="match status" value="6"/>
</dbReference>
<evidence type="ECO:0000256" key="6">
    <source>
        <dbReference type="ARBA" id="ARBA00023002"/>
    </source>
</evidence>
<dbReference type="CDD" id="cd03003">
    <property type="entry name" value="PDI_a_ERdj5_N"/>
    <property type="match status" value="1"/>
</dbReference>
<dbReference type="GO" id="GO:0051087">
    <property type="term" value="F:protein-folding chaperone binding"/>
    <property type="evidence" value="ECO:0007669"/>
    <property type="project" value="UniProtKB-ARBA"/>
</dbReference>
<dbReference type="GO" id="GO:0051787">
    <property type="term" value="F:misfolded protein binding"/>
    <property type="evidence" value="ECO:0007669"/>
    <property type="project" value="TreeGrafter"/>
</dbReference>
<comment type="subcellular location">
    <subcellularLocation>
        <location evidence="1">Endoplasmic reticulum lumen</location>
    </subcellularLocation>
</comment>
<dbReference type="PROSITE" id="PS50076">
    <property type="entry name" value="DNAJ_2"/>
    <property type="match status" value="1"/>
</dbReference>
<keyword evidence="3" id="KW-0732">Signal</keyword>
<feature type="domain" description="J" evidence="11">
    <location>
        <begin position="19"/>
        <end position="84"/>
    </location>
</feature>
<evidence type="ECO:0000313" key="15">
    <source>
        <dbReference type="Proteomes" id="UP000618051"/>
    </source>
</evidence>
<dbReference type="GO" id="GO:0036503">
    <property type="term" value="P:ERAD pathway"/>
    <property type="evidence" value="ECO:0007669"/>
    <property type="project" value="UniProtKB-ARBA"/>
</dbReference>
<accession>A0A835TZL2</accession>
<feature type="domain" description="Thioredoxin" evidence="12">
    <location>
        <begin position="656"/>
        <end position="765"/>
    </location>
</feature>
<evidence type="ECO:0000313" key="13">
    <source>
        <dbReference type="EMBL" id="KAG0128785.1"/>
    </source>
</evidence>
<evidence type="ECO:0000259" key="11">
    <source>
        <dbReference type="PROSITE" id="PS50076"/>
    </source>
</evidence>
<dbReference type="CDD" id="cd03004">
    <property type="entry name" value="PDI_a_ERdj5_C"/>
    <property type="match status" value="3"/>
</dbReference>
<dbReference type="FunFam" id="3.40.30.10:FF:000169">
    <property type="entry name" value="DnaJ homolog subfamily C member 10"/>
    <property type="match status" value="1"/>
</dbReference>
<dbReference type="Gene3D" id="3.40.30.10">
    <property type="entry name" value="Glutaredoxin"/>
    <property type="match status" value="6"/>
</dbReference>
<comment type="caution">
    <text evidence="13">The sequence shown here is derived from an EMBL/GenBank/DDBJ whole genome shotgun (WGS) entry which is preliminary data.</text>
</comment>
<dbReference type="GO" id="GO:0051117">
    <property type="term" value="F:ATPase binding"/>
    <property type="evidence" value="ECO:0007669"/>
    <property type="project" value="UniProtKB-ARBA"/>
</dbReference>
<evidence type="ECO:0000256" key="10">
    <source>
        <dbReference type="PIRSR" id="PIRSR037293-1"/>
    </source>
</evidence>
<dbReference type="SMART" id="SM00271">
    <property type="entry name" value="DnaJ"/>
    <property type="match status" value="1"/>
</dbReference>
<dbReference type="PRINTS" id="PR00421">
    <property type="entry name" value="THIOREDOXIN"/>
</dbReference>